<evidence type="ECO:0000313" key="3">
    <source>
        <dbReference type="Proteomes" id="UP000236333"/>
    </source>
</evidence>
<name>A0A2J8AFL7_9CHLO</name>
<feature type="region of interest" description="Disordered" evidence="1">
    <location>
        <begin position="180"/>
        <end position="228"/>
    </location>
</feature>
<comment type="caution">
    <text evidence="2">The sequence shown here is derived from an EMBL/GenBank/DDBJ whole genome shotgun (WGS) entry which is preliminary data.</text>
</comment>
<gene>
    <name evidence="2" type="ORF">TSOC_001849</name>
</gene>
<reference evidence="2 3" key="1">
    <citation type="journal article" date="2017" name="Mol. Biol. Evol.">
        <title>The 4-celled Tetrabaena socialis nuclear genome reveals the essential components for genetic control of cell number at the origin of multicellularity in the volvocine lineage.</title>
        <authorList>
            <person name="Featherston J."/>
            <person name="Arakaki Y."/>
            <person name="Hanschen E.R."/>
            <person name="Ferris P.J."/>
            <person name="Michod R.E."/>
            <person name="Olson B.J.S.C."/>
            <person name="Nozaki H."/>
            <person name="Durand P.M."/>
        </authorList>
    </citation>
    <scope>NUCLEOTIDE SEQUENCE [LARGE SCALE GENOMIC DNA]</scope>
    <source>
        <strain evidence="2 3">NIES-571</strain>
    </source>
</reference>
<evidence type="ECO:0000313" key="2">
    <source>
        <dbReference type="EMBL" id="PNH11315.1"/>
    </source>
</evidence>
<sequence>MPETRTRTSADASTRTYALARDGALEVQEAEQRAPALSTALPYQPLPVQQAVRDHGVGGGPQLAVVEGGVGHLEDRHVQPMRLGEGRQYDGAQLLRVAWGQGVDVFPVPGGPKMMYGSGAAGQEEERVEVAGGAAALATSSSVSAAAQEATTARTTCGPAGSVGAAGQASNVFRCKHARAAASHAPKSNMMRPRMTPRKRGDSTTSMPYDAPCPSSTAAGPTADAVTP</sequence>
<accession>A0A2J8AFL7</accession>
<dbReference type="Proteomes" id="UP000236333">
    <property type="component" value="Unassembled WGS sequence"/>
</dbReference>
<organism evidence="2 3">
    <name type="scientific">Tetrabaena socialis</name>
    <dbReference type="NCBI Taxonomy" id="47790"/>
    <lineage>
        <taxon>Eukaryota</taxon>
        <taxon>Viridiplantae</taxon>
        <taxon>Chlorophyta</taxon>
        <taxon>core chlorophytes</taxon>
        <taxon>Chlorophyceae</taxon>
        <taxon>CS clade</taxon>
        <taxon>Chlamydomonadales</taxon>
        <taxon>Tetrabaenaceae</taxon>
        <taxon>Tetrabaena</taxon>
    </lineage>
</organism>
<evidence type="ECO:0000256" key="1">
    <source>
        <dbReference type="SAM" id="MobiDB-lite"/>
    </source>
</evidence>
<dbReference type="AlphaFoldDB" id="A0A2J8AFL7"/>
<proteinExistence type="predicted"/>
<keyword evidence="3" id="KW-1185">Reference proteome</keyword>
<protein>
    <submittedName>
        <fullName evidence="2">Uncharacterized protein</fullName>
    </submittedName>
</protein>
<dbReference type="EMBL" id="PGGS01000032">
    <property type="protein sequence ID" value="PNH11315.1"/>
    <property type="molecule type" value="Genomic_DNA"/>
</dbReference>